<proteinExistence type="predicted"/>
<reference evidence="1 2" key="1">
    <citation type="submission" date="2019-04" db="EMBL/GenBank/DDBJ databases">
        <title>Chromosome genome assembly for Takifugu flavidus.</title>
        <authorList>
            <person name="Xiao S."/>
        </authorList>
    </citation>
    <scope>NUCLEOTIDE SEQUENCE [LARGE SCALE GENOMIC DNA]</scope>
    <source>
        <strain evidence="1">HTHZ2018</strain>
        <tissue evidence="1">Muscle</tissue>
    </source>
</reference>
<sequence>MNESDGGAIEPPLYVHWAESMRSMNEEEGTFPGVISTSSIHTYSHPLGPPLGQNGAAVPCSEVDVSLFLLEADCAAGKAKSQKGVLLIDAGSVVTLNQLWKIPHVILVQWVNKLKGQKELSLGVEPGRLCPDAGRC</sequence>
<accession>A0A5C6NHI1</accession>
<name>A0A5C6NHI1_9TELE</name>
<evidence type="ECO:0000313" key="1">
    <source>
        <dbReference type="EMBL" id="TWW65480.1"/>
    </source>
</evidence>
<comment type="caution">
    <text evidence="1">The sequence shown here is derived from an EMBL/GenBank/DDBJ whole genome shotgun (WGS) entry which is preliminary data.</text>
</comment>
<dbReference type="AlphaFoldDB" id="A0A5C6NHI1"/>
<evidence type="ECO:0000313" key="2">
    <source>
        <dbReference type="Proteomes" id="UP000324091"/>
    </source>
</evidence>
<protein>
    <submittedName>
        <fullName evidence="1">Uncharacterized protein</fullName>
    </submittedName>
</protein>
<dbReference type="Proteomes" id="UP000324091">
    <property type="component" value="Chromosome 21"/>
</dbReference>
<dbReference type="EMBL" id="RHFK02000014">
    <property type="protein sequence ID" value="TWW65480.1"/>
    <property type="molecule type" value="Genomic_DNA"/>
</dbReference>
<gene>
    <name evidence="1" type="ORF">D4764_21G0003800</name>
</gene>
<keyword evidence="2" id="KW-1185">Reference proteome</keyword>
<organism evidence="1 2">
    <name type="scientific">Takifugu flavidus</name>
    <name type="common">sansaifugu</name>
    <dbReference type="NCBI Taxonomy" id="433684"/>
    <lineage>
        <taxon>Eukaryota</taxon>
        <taxon>Metazoa</taxon>
        <taxon>Chordata</taxon>
        <taxon>Craniata</taxon>
        <taxon>Vertebrata</taxon>
        <taxon>Euteleostomi</taxon>
        <taxon>Actinopterygii</taxon>
        <taxon>Neopterygii</taxon>
        <taxon>Teleostei</taxon>
        <taxon>Neoteleostei</taxon>
        <taxon>Acanthomorphata</taxon>
        <taxon>Eupercaria</taxon>
        <taxon>Tetraodontiformes</taxon>
        <taxon>Tetradontoidea</taxon>
        <taxon>Tetraodontidae</taxon>
        <taxon>Takifugu</taxon>
    </lineage>
</organism>